<proteinExistence type="predicted"/>
<protein>
    <submittedName>
        <fullName evidence="2">Uncharacterized protein</fullName>
    </submittedName>
</protein>
<evidence type="ECO:0000256" key="1">
    <source>
        <dbReference type="SAM" id="MobiDB-lite"/>
    </source>
</evidence>
<feature type="non-terminal residue" evidence="2">
    <location>
        <position position="1"/>
    </location>
</feature>
<comment type="caution">
    <text evidence="2">The sequence shown here is derived from an EMBL/GenBank/DDBJ whole genome shotgun (WGS) entry which is preliminary data.</text>
</comment>
<sequence>SFKLRHGLIAAHVPPSHKEIVPEVTSKEANEVLARLVAILSAVYPTWVYHPDGLGPQAGLRASGLSHFARSMFLGIEDKSLVPIVRILNDQQLGYGGGLLKVIDRFDRWANLPVQQDDESDKDYAHRVRLFKAANIPFDIVIPEYNSLYYDLTVDGLVRVAESRRVSVFDIASEFGGHYDDKQKQLSVPVEVPNPDYDPEDPDSPELLYRTVAIKATREVDYLEYWNKDEGRVVYAVNDTPIRGNHIKEIPYFLALGEVTSSPDPGRMGLPVLYNAFEAFLRKLNLRGMEDAFLYKHGFARLVHYTSDEPPGAGEPDLPDQEEEEEVIGELLEARHNKEDWKYLLPANVSELFAHAIMDTEKEIQDTAMADVLTGRMPPSGTTGYLMSQVNIAAVSKYVPILTHAARAIRGATLYMIRRIDAELESEVVVHAQLDESTDKPFFFYKPKSSRGNENLDVRIDAPLPSDQISKTQWLVALNEKGYVSKERVQREGARVQQPEMENEKIRLERFQQSYE</sequence>
<organism evidence="2">
    <name type="scientific">marine sediment metagenome</name>
    <dbReference type="NCBI Taxonomy" id="412755"/>
    <lineage>
        <taxon>unclassified sequences</taxon>
        <taxon>metagenomes</taxon>
        <taxon>ecological metagenomes</taxon>
    </lineage>
</organism>
<feature type="non-terminal residue" evidence="2">
    <location>
        <position position="516"/>
    </location>
</feature>
<reference evidence="2" key="1">
    <citation type="journal article" date="2015" name="Nature">
        <title>Complex archaea that bridge the gap between prokaryotes and eukaryotes.</title>
        <authorList>
            <person name="Spang A."/>
            <person name="Saw J.H."/>
            <person name="Jorgensen S.L."/>
            <person name="Zaremba-Niedzwiedzka K."/>
            <person name="Martijn J."/>
            <person name="Lind A.E."/>
            <person name="van Eijk R."/>
            <person name="Schleper C."/>
            <person name="Guy L."/>
            <person name="Ettema T.J."/>
        </authorList>
    </citation>
    <scope>NUCLEOTIDE SEQUENCE</scope>
</reference>
<accession>A0A0F9C3U9</accession>
<dbReference type="AlphaFoldDB" id="A0A0F9C3U9"/>
<feature type="region of interest" description="Disordered" evidence="1">
    <location>
        <begin position="490"/>
        <end position="516"/>
    </location>
</feature>
<name>A0A0F9C3U9_9ZZZZ</name>
<evidence type="ECO:0000313" key="2">
    <source>
        <dbReference type="EMBL" id="KKL20907.1"/>
    </source>
</evidence>
<dbReference type="EMBL" id="LAZR01037922">
    <property type="protein sequence ID" value="KKL20907.1"/>
    <property type="molecule type" value="Genomic_DNA"/>
</dbReference>
<gene>
    <name evidence="2" type="ORF">LCGC14_2450770</name>
</gene>